<name>A0A1J4KUF8_9EUKA</name>
<protein>
    <recommendedName>
        <fullName evidence="3">F5/8 type C domain-containing protein</fullName>
    </recommendedName>
</protein>
<proteinExistence type="predicted"/>
<dbReference type="VEuPathDB" id="TrichDB:TRFO_16497"/>
<sequence>MIKYIMFDKESKIIDEKTIDFVFNVQSIKNIPLNKFTKDFTFVVNGQKHETSRFIADLLSPKVAQFHFIDESIHEYHLKTEQQGDFEQFIKLVNFEHNFYSETEMIFFYELFIELGNDKYFNLNPNFFEPITINNAVSRIQNKFLFYSKLSKSTKSTNSSVDFRFIQNEISFISTHFYEIINHEEQEKEETERRKYNLISLGIDIIEMILQNKNLRLYDEDSLFNFILLNLESIDEFSLSKSIKLFEYVRFENLSHESIEKFISIFDIEYLNKKIWLSICQRLLLTPNQEYLPRKDKVNDIDIDQNGNRYILKTIPIPFKNTFNEGLFHYLCQKYDFDHVEVTSSSVYSSHIQPKDTVFLFSDNDNVRFRSVNAPNEWICYQFEDFLFKLAKYQIRTFDGGQNCGHLKNWVLEASKDEQLWQEIDRQTNCSLLNGPKKCSTFCTQSPTDFVKFIRLRQIDQNWCGNNYLLFNSIEFYGELLELK</sequence>
<evidence type="ECO:0000313" key="1">
    <source>
        <dbReference type="EMBL" id="OHT13396.1"/>
    </source>
</evidence>
<dbReference type="Gene3D" id="2.60.120.260">
    <property type="entry name" value="Galactose-binding domain-like"/>
    <property type="match status" value="1"/>
</dbReference>
<evidence type="ECO:0008006" key="3">
    <source>
        <dbReference type="Google" id="ProtNLM"/>
    </source>
</evidence>
<gene>
    <name evidence="1" type="ORF">TRFO_16497</name>
</gene>
<accession>A0A1J4KUF8</accession>
<dbReference type="OrthoDB" id="312225at2759"/>
<dbReference type="EMBL" id="MLAK01000533">
    <property type="protein sequence ID" value="OHT13396.1"/>
    <property type="molecule type" value="Genomic_DNA"/>
</dbReference>
<dbReference type="Proteomes" id="UP000179807">
    <property type="component" value="Unassembled WGS sequence"/>
</dbReference>
<evidence type="ECO:0000313" key="2">
    <source>
        <dbReference type="Proteomes" id="UP000179807"/>
    </source>
</evidence>
<organism evidence="1 2">
    <name type="scientific">Tritrichomonas foetus</name>
    <dbReference type="NCBI Taxonomy" id="1144522"/>
    <lineage>
        <taxon>Eukaryota</taxon>
        <taxon>Metamonada</taxon>
        <taxon>Parabasalia</taxon>
        <taxon>Tritrichomonadida</taxon>
        <taxon>Tritrichomonadidae</taxon>
        <taxon>Tritrichomonas</taxon>
    </lineage>
</organism>
<dbReference type="AlphaFoldDB" id="A0A1J4KUF8"/>
<comment type="caution">
    <text evidence="1">The sequence shown here is derived from an EMBL/GenBank/DDBJ whole genome shotgun (WGS) entry which is preliminary data.</text>
</comment>
<keyword evidence="2" id="KW-1185">Reference proteome</keyword>
<dbReference type="GeneID" id="94833714"/>
<dbReference type="RefSeq" id="XP_068366532.1">
    <property type="nucleotide sequence ID" value="XM_068499010.1"/>
</dbReference>
<reference evidence="1" key="1">
    <citation type="submission" date="2016-10" db="EMBL/GenBank/DDBJ databases">
        <authorList>
            <person name="Benchimol M."/>
            <person name="Almeida L.G."/>
            <person name="Vasconcelos A.T."/>
            <person name="Perreira-Neves A."/>
            <person name="Rosa I.A."/>
            <person name="Tasca T."/>
            <person name="Bogo M.R."/>
            <person name="de Souza W."/>
        </authorList>
    </citation>
    <scope>NUCLEOTIDE SEQUENCE [LARGE SCALE GENOMIC DNA]</scope>
    <source>
        <strain evidence="1">K</strain>
    </source>
</reference>